<dbReference type="CDD" id="cd00211">
    <property type="entry name" value="PTS_IIA_fru"/>
    <property type="match status" value="1"/>
</dbReference>
<dbReference type="InterPro" id="IPR016152">
    <property type="entry name" value="PTrfase/Anion_transptr"/>
</dbReference>
<dbReference type="InterPro" id="IPR051541">
    <property type="entry name" value="PTS_SugarTrans_NitroReg"/>
</dbReference>
<dbReference type="SUPFAM" id="SSF55804">
    <property type="entry name" value="Phoshotransferase/anion transport protein"/>
    <property type="match status" value="1"/>
</dbReference>
<dbReference type="RefSeq" id="WP_260998366.1">
    <property type="nucleotide sequence ID" value="NZ_CP054475.1"/>
</dbReference>
<dbReference type="InterPro" id="IPR002178">
    <property type="entry name" value="PTS_EIIA_type-2_dom"/>
</dbReference>
<dbReference type="Pfam" id="PF00359">
    <property type="entry name" value="PTS_EIIA_2"/>
    <property type="match status" value="1"/>
</dbReference>
<name>A0ABY6A707_9GAMM</name>
<keyword evidence="3" id="KW-1185">Reference proteome</keyword>
<gene>
    <name evidence="2" type="primary">ptsN</name>
    <name evidence="2" type="ORF">HUF19_02630</name>
</gene>
<evidence type="ECO:0000313" key="2">
    <source>
        <dbReference type="EMBL" id="UXD86403.1"/>
    </source>
</evidence>
<sequence>MDIRIEDILTPERTLIDAPVSSKKKLLEYLAGFIAEQLSDSSADDIYERLLGRERLGSTGIGEGIAIPHCRLKQCDQAMGVLLRLVEPVDYDAIDRKPVDLVFALLVPEEATEQHLQVLAMLARNFSEPAYREALRKAPDAQRFYQRALSGQPG</sequence>
<dbReference type="PANTHER" id="PTHR47738:SF1">
    <property type="entry name" value="NITROGEN REGULATORY PROTEIN"/>
    <property type="match status" value="1"/>
</dbReference>
<organism evidence="2 3">
    <name type="scientific">Thalassolituus hydrocarboniclasticus</name>
    <dbReference type="NCBI Taxonomy" id="2742796"/>
    <lineage>
        <taxon>Bacteria</taxon>
        <taxon>Pseudomonadati</taxon>
        <taxon>Pseudomonadota</taxon>
        <taxon>Gammaproteobacteria</taxon>
        <taxon>Oceanospirillales</taxon>
        <taxon>Oceanospirillaceae</taxon>
        <taxon>Thalassolituus</taxon>
    </lineage>
</organism>
<dbReference type="InterPro" id="IPR006320">
    <property type="entry name" value="PTS_Nitro_regul"/>
</dbReference>
<dbReference type="PROSITE" id="PS51094">
    <property type="entry name" value="PTS_EIIA_TYPE_2"/>
    <property type="match status" value="1"/>
</dbReference>
<evidence type="ECO:0000313" key="3">
    <source>
        <dbReference type="Proteomes" id="UP001065322"/>
    </source>
</evidence>
<dbReference type="NCBIfam" id="TIGR01419">
    <property type="entry name" value="nitro_reg_IIA"/>
    <property type="match status" value="1"/>
</dbReference>
<protein>
    <submittedName>
        <fullName evidence="2">PTS IIA-like nitrogen regulatory protein PtsN</fullName>
    </submittedName>
</protein>
<dbReference type="EMBL" id="CP054475">
    <property type="protein sequence ID" value="UXD86403.1"/>
    <property type="molecule type" value="Genomic_DNA"/>
</dbReference>
<dbReference type="Proteomes" id="UP001065322">
    <property type="component" value="Chromosome"/>
</dbReference>
<proteinExistence type="predicted"/>
<reference evidence="3" key="1">
    <citation type="submission" date="2020-06" db="EMBL/GenBank/DDBJ databases">
        <title>Thalassolituus marinus alknpb1M-1, a hydrocarbon-degrading bacterium isolated from the deep-sea overlying water using an in-situ strategy from the South China Sea basin.</title>
        <authorList>
            <person name="Dong C."/>
            <person name="Chen Y."/>
            <person name="Shao Z."/>
        </authorList>
    </citation>
    <scope>NUCLEOTIDE SEQUENCE [LARGE SCALE GENOMIC DNA]</scope>
    <source>
        <strain evidence="3">alknpb1M-1</strain>
    </source>
</reference>
<dbReference type="PANTHER" id="PTHR47738">
    <property type="entry name" value="PTS SYSTEM FRUCTOSE-LIKE EIIA COMPONENT-RELATED"/>
    <property type="match status" value="1"/>
</dbReference>
<accession>A0ABY6A707</accession>
<dbReference type="Gene3D" id="3.40.930.10">
    <property type="entry name" value="Mannitol-specific EII, Chain A"/>
    <property type="match status" value="1"/>
</dbReference>
<feature type="domain" description="PTS EIIA type-2" evidence="1">
    <location>
        <begin position="7"/>
        <end position="152"/>
    </location>
</feature>
<evidence type="ECO:0000259" key="1">
    <source>
        <dbReference type="PROSITE" id="PS51094"/>
    </source>
</evidence>